<feature type="domain" description="Transcriptional repressor PaaX-like N-terminal" evidence="2">
    <location>
        <begin position="37"/>
        <end position="94"/>
    </location>
</feature>
<feature type="domain" description="Transcriptional repressor PaaX-like C-terminal" evidence="3">
    <location>
        <begin position="208"/>
        <end position="303"/>
    </location>
</feature>
<evidence type="ECO:0000259" key="2">
    <source>
        <dbReference type="Pfam" id="PF07848"/>
    </source>
</evidence>
<dbReference type="Gene3D" id="1.20.58.1460">
    <property type="match status" value="1"/>
</dbReference>
<dbReference type="HOGENOM" id="CLU_067515_1_0_11"/>
<evidence type="ECO:0000259" key="3">
    <source>
        <dbReference type="Pfam" id="PF08223"/>
    </source>
</evidence>
<name>A1R6D8_PAEAT</name>
<dbReference type="InterPro" id="IPR012906">
    <property type="entry name" value="PaaX-like_N"/>
</dbReference>
<organism evidence="5 6">
    <name type="scientific">Paenarthrobacter aurescens (strain TC1)</name>
    <dbReference type="NCBI Taxonomy" id="290340"/>
    <lineage>
        <taxon>Bacteria</taxon>
        <taxon>Bacillati</taxon>
        <taxon>Actinomycetota</taxon>
        <taxon>Actinomycetes</taxon>
        <taxon>Micrococcales</taxon>
        <taxon>Micrococcaceae</taxon>
        <taxon>Paenarthrobacter</taxon>
    </lineage>
</organism>
<gene>
    <name evidence="5" type="ordered locus">AAur_2056</name>
</gene>
<dbReference type="EMBL" id="CP000474">
    <property type="protein sequence ID" value="ABM06665.1"/>
    <property type="molecule type" value="Genomic_DNA"/>
</dbReference>
<dbReference type="Gene3D" id="1.10.10.10">
    <property type="entry name" value="Winged helix-like DNA-binding domain superfamily/Winged helix DNA-binding domain"/>
    <property type="match status" value="1"/>
</dbReference>
<dbReference type="AlphaFoldDB" id="A1R6D8"/>
<evidence type="ECO:0000256" key="1">
    <source>
        <dbReference type="SAM" id="MobiDB-lite"/>
    </source>
</evidence>
<proteinExistence type="predicted"/>
<feature type="compositionally biased region" description="Polar residues" evidence="1">
    <location>
        <begin position="8"/>
        <end position="18"/>
    </location>
</feature>
<dbReference type="Pfam" id="PF20803">
    <property type="entry name" value="PaaX_M"/>
    <property type="match status" value="1"/>
</dbReference>
<dbReference type="PANTHER" id="PTHR30319">
    <property type="entry name" value="PHENYLACETIC ACID REGULATOR-RELATED TRANSCRIPTIONAL REPRESSOR"/>
    <property type="match status" value="1"/>
</dbReference>
<dbReference type="Proteomes" id="UP000000637">
    <property type="component" value="Chromosome"/>
</dbReference>
<evidence type="ECO:0000259" key="4">
    <source>
        <dbReference type="Pfam" id="PF20803"/>
    </source>
</evidence>
<dbReference type="eggNOG" id="COG3327">
    <property type="taxonomic scope" value="Bacteria"/>
</dbReference>
<dbReference type="InterPro" id="IPR048846">
    <property type="entry name" value="PaaX-like_central"/>
</dbReference>
<feature type="region of interest" description="Disordered" evidence="1">
    <location>
        <begin position="1"/>
        <end position="31"/>
    </location>
</feature>
<dbReference type="InterPro" id="IPR036388">
    <property type="entry name" value="WH-like_DNA-bd_sf"/>
</dbReference>
<dbReference type="PANTHER" id="PTHR30319:SF1">
    <property type="entry name" value="TRANSCRIPTIONAL REPRESSOR PAAX"/>
    <property type="match status" value="1"/>
</dbReference>
<dbReference type="Pfam" id="PF08223">
    <property type="entry name" value="PaaX_C"/>
    <property type="match status" value="1"/>
</dbReference>
<sequence>MPRLRWESQPSATPSRNSCEPEMSAVLDDMDSRPGSTTSLLRTVIGLYLRDAGGWMSAKDIVTLMEALGTSGTVTRTALGRLRKKDVVLQEARDGVPGFTLTEGAATMLARGDRRIYNPRSMSASDPWCLISFSIPETEREKRHQLRRRLHWIGCGTVAAGLWICPDSLRVEVEEILADLDLRSMATIFVTETPLVGGSLQDAASKWWDLDAVAELHRDFIREHTWVSGNGADIPASSGEAVEPSPEAFAAYVQCIDRWRIIPYLDPGLPSAFLPADWPGAQGTALFSRIVAAYAEPSGQFVRSVLQETAGVAVS</sequence>
<accession>A1R6D8</accession>
<dbReference type="Pfam" id="PF07848">
    <property type="entry name" value="PaaX"/>
    <property type="match status" value="1"/>
</dbReference>
<dbReference type="InterPro" id="IPR011965">
    <property type="entry name" value="PaaX_trns_reg"/>
</dbReference>
<evidence type="ECO:0000313" key="6">
    <source>
        <dbReference type="Proteomes" id="UP000000637"/>
    </source>
</evidence>
<dbReference type="PIRSF" id="PIRSF020623">
    <property type="entry name" value="PaaX"/>
    <property type="match status" value="1"/>
</dbReference>
<dbReference type="Gene3D" id="3.30.70.2650">
    <property type="match status" value="1"/>
</dbReference>
<evidence type="ECO:0000313" key="5">
    <source>
        <dbReference type="EMBL" id="ABM06665.1"/>
    </source>
</evidence>
<feature type="domain" description="Transcriptional repressor PaaX-like central Cas2-like" evidence="4">
    <location>
        <begin position="125"/>
        <end position="193"/>
    </location>
</feature>
<dbReference type="GO" id="GO:0006351">
    <property type="term" value="P:DNA-templated transcription"/>
    <property type="evidence" value="ECO:0007669"/>
    <property type="project" value="InterPro"/>
</dbReference>
<dbReference type="STRING" id="290340.AAur_2056"/>
<keyword evidence="6" id="KW-1185">Reference proteome</keyword>
<protein>
    <submittedName>
        <fullName evidence="5">Transcriptional regulator, PaaX-like protein family</fullName>
    </submittedName>
</protein>
<dbReference type="InterPro" id="IPR013225">
    <property type="entry name" value="PaaX_C"/>
</dbReference>
<reference evidence="5 6" key="1">
    <citation type="journal article" date="2006" name="PLoS Genet.">
        <title>Secrets of soil survival revealed by the genome sequence of Arthrobacter aurescens TC1.</title>
        <authorList>
            <person name="Mongodin E.F."/>
            <person name="Shapir N."/>
            <person name="Daugherty S.C."/>
            <person name="DeBoy R.T."/>
            <person name="Emerson J.B."/>
            <person name="Shvartzbeyn A."/>
            <person name="Radune D."/>
            <person name="Vamathevan J."/>
            <person name="Riggs F."/>
            <person name="Grinberg V."/>
            <person name="Khouri H."/>
            <person name="Wackett L.P."/>
            <person name="Nelson K.E."/>
            <person name="Sadowsky M.J."/>
        </authorList>
    </citation>
    <scope>NUCLEOTIDE SEQUENCE [LARGE SCALE GENOMIC DNA]</scope>
    <source>
        <strain evidence="5 6">TC1</strain>
    </source>
</reference>
<dbReference type="KEGG" id="aau:AAur_2056"/>